<comment type="caution">
    <text evidence="10">The sequence shown here is derived from an EMBL/GenBank/DDBJ whole genome shotgun (WGS) entry which is preliminary data.</text>
</comment>
<feature type="transmembrane region" description="Helical" evidence="8">
    <location>
        <begin position="144"/>
        <end position="165"/>
    </location>
</feature>
<feature type="transmembrane region" description="Helical" evidence="8">
    <location>
        <begin position="110"/>
        <end position="132"/>
    </location>
</feature>
<evidence type="ECO:0000313" key="11">
    <source>
        <dbReference type="Proteomes" id="UP000268051"/>
    </source>
</evidence>
<keyword evidence="4" id="KW-0997">Cell inner membrane</keyword>
<feature type="transmembrane region" description="Helical" evidence="8">
    <location>
        <begin position="12"/>
        <end position="36"/>
    </location>
</feature>
<keyword evidence="7 8" id="KW-0472">Membrane</keyword>
<dbReference type="GO" id="GO:0015528">
    <property type="term" value="F:lactose:proton symporter activity"/>
    <property type="evidence" value="ECO:0007669"/>
    <property type="project" value="TreeGrafter"/>
</dbReference>
<feature type="transmembrane region" description="Helical" evidence="8">
    <location>
        <begin position="323"/>
        <end position="341"/>
    </location>
</feature>
<evidence type="ECO:0000259" key="9">
    <source>
        <dbReference type="PROSITE" id="PS50850"/>
    </source>
</evidence>
<evidence type="ECO:0000256" key="2">
    <source>
        <dbReference type="ARBA" id="ARBA00022448"/>
    </source>
</evidence>
<feature type="transmembrane region" description="Helical" evidence="8">
    <location>
        <begin position="263"/>
        <end position="286"/>
    </location>
</feature>
<name>A0A3N2RWQ9_9ENTR</name>
<feature type="transmembrane region" description="Helical" evidence="8">
    <location>
        <begin position="293"/>
        <end position="317"/>
    </location>
</feature>
<evidence type="ECO:0000256" key="1">
    <source>
        <dbReference type="ARBA" id="ARBA00004429"/>
    </source>
</evidence>
<feature type="transmembrane region" description="Helical" evidence="8">
    <location>
        <begin position="171"/>
        <end position="190"/>
    </location>
</feature>
<evidence type="ECO:0000256" key="5">
    <source>
        <dbReference type="ARBA" id="ARBA00022692"/>
    </source>
</evidence>
<evidence type="ECO:0000256" key="6">
    <source>
        <dbReference type="ARBA" id="ARBA00022989"/>
    </source>
</evidence>
<dbReference type="PROSITE" id="PS50850">
    <property type="entry name" value="MFS"/>
    <property type="match status" value="1"/>
</dbReference>
<dbReference type="Gene3D" id="1.20.1250.20">
    <property type="entry name" value="MFS general substrate transporter like domains"/>
    <property type="match status" value="2"/>
</dbReference>
<keyword evidence="6 8" id="KW-1133">Transmembrane helix</keyword>
<sequence>MKITMPFSNDKYRYSSGYLLFFFAAWSLWWSFYAIWLKSKLGLSGTELGMLYAVNQFFSMLFMLGYGFLQDKLGTRKPLIWMMGTVITLSGPFLIYVYEPLLVSNFKLGMVLGAIFFGLGYLAGCGLVESFVEKVSRKFNFEFGTARFWGSLGYAAGTFVGGIFFSINPHINFWCVSVMGVLFLVINVVFKTDAPAPASVDTRAPEPDALTRKDFLTIFKDSQFWFFVIFVVGTWSFYSIYDQQMFPVFYASLFDNPELAPRVYGYLNSVQVFMEAVGMAMIPFLINRIGPKSALLLGGTIMTCRILGSALFTDIYIISLIKMLHALEVPLFVISVFKFSVANFDKRLSSTMYLIGFNIASSIGIIVLSLPIGKLFDKVGYQEIFLVMASIVVITLIFGYFTLSKKHHPQSERQELAAEQ</sequence>
<evidence type="ECO:0000256" key="4">
    <source>
        <dbReference type="ARBA" id="ARBA00022519"/>
    </source>
</evidence>
<evidence type="ECO:0000313" key="10">
    <source>
        <dbReference type="EMBL" id="ROU11926.1"/>
    </source>
</evidence>
<protein>
    <submittedName>
        <fullName evidence="10">MFS transporter</fullName>
    </submittedName>
</protein>
<gene>
    <name evidence="10" type="ORF">EB837_17090</name>
</gene>
<feature type="domain" description="Major facilitator superfamily (MFS) profile" evidence="9">
    <location>
        <begin position="10"/>
        <end position="407"/>
    </location>
</feature>
<keyword evidence="3" id="KW-1003">Cell membrane</keyword>
<dbReference type="GO" id="GO:0005886">
    <property type="term" value="C:plasma membrane"/>
    <property type="evidence" value="ECO:0007669"/>
    <property type="project" value="UniProtKB-SubCell"/>
</dbReference>
<comment type="subcellular location">
    <subcellularLocation>
        <location evidence="1">Cell inner membrane</location>
        <topology evidence="1">Multi-pass membrane protein</topology>
    </subcellularLocation>
</comment>
<feature type="transmembrane region" description="Helical" evidence="8">
    <location>
        <begin position="79"/>
        <end position="98"/>
    </location>
</feature>
<proteinExistence type="predicted"/>
<dbReference type="Pfam" id="PF01306">
    <property type="entry name" value="LacY_symp"/>
    <property type="match status" value="1"/>
</dbReference>
<feature type="transmembrane region" description="Helical" evidence="8">
    <location>
        <begin position="353"/>
        <end position="372"/>
    </location>
</feature>
<feature type="transmembrane region" description="Helical" evidence="8">
    <location>
        <begin position="384"/>
        <end position="403"/>
    </location>
</feature>
<dbReference type="InterPro" id="IPR000576">
    <property type="entry name" value="LacY/RafB_perm_fam"/>
</dbReference>
<dbReference type="EMBL" id="RHFN01000020">
    <property type="protein sequence ID" value="ROU11926.1"/>
    <property type="molecule type" value="Genomic_DNA"/>
</dbReference>
<dbReference type="Proteomes" id="UP000268051">
    <property type="component" value="Unassembled WGS sequence"/>
</dbReference>
<dbReference type="OrthoDB" id="7065110at2"/>
<dbReference type="NCBIfam" id="TIGR00882">
    <property type="entry name" value="2A0105"/>
    <property type="match status" value="1"/>
</dbReference>
<evidence type="ECO:0000256" key="8">
    <source>
        <dbReference type="SAM" id="Phobius"/>
    </source>
</evidence>
<dbReference type="AlphaFoldDB" id="A0A3N2RWQ9"/>
<feature type="transmembrane region" description="Helical" evidence="8">
    <location>
        <begin position="222"/>
        <end position="241"/>
    </location>
</feature>
<accession>A0A3N2RWQ9</accession>
<evidence type="ECO:0000256" key="3">
    <source>
        <dbReference type="ARBA" id="ARBA00022475"/>
    </source>
</evidence>
<dbReference type="InterPro" id="IPR020846">
    <property type="entry name" value="MFS_dom"/>
</dbReference>
<dbReference type="SUPFAM" id="SSF103473">
    <property type="entry name" value="MFS general substrate transporter"/>
    <property type="match status" value="1"/>
</dbReference>
<reference evidence="10 11" key="1">
    <citation type="submission" date="2018-10" db="EMBL/GenBank/DDBJ databases">
        <title>Horizontal transference of carbapenem resistance between Klebsiella pneumoniae and Kluyvera ascorbata during abdominal infection: a case report.</title>
        <authorList>
            <person name="Raro O.H.F."/>
            <person name="Lima-Morales D."/>
            <person name="Barth A.L."/>
            <person name="Paim T.G.S."/>
            <person name="Mott M.P."/>
            <person name="Riche C.V.W."/>
            <person name="Teixeira U.F."/>
            <person name="Waechter F."/>
            <person name="Dias C.A.G."/>
        </authorList>
    </citation>
    <scope>NUCLEOTIDE SEQUENCE [LARGE SCALE GENOMIC DNA]</scope>
    <source>
        <strain evidence="10 11">OT2</strain>
    </source>
</reference>
<keyword evidence="5 8" id="KW-0812">Transmembrane</keyword>
<dbReference type="PANTHER" id="PTHR23522">
    <property type="entry name" value="BLL5896 PROTEIN"/>
    <property type="match status" value="1"/>
</dbReference>
<evidence type="ECO:0000256" key="7">
    <source>
        <dbReference type="ARBA" id="ARBA00023136"/>
    </source>
</evidence>
<keyword evidence="2" id="KW-0813">Transport</keyword>
<dbReference type="InterPro" id="IPR036259">
    <property type="entry name" value="MFS_trans_sf"/>
</dbReference>
<dbReference type="GO" id="GO:0030395">
    <property type="term" value="F:lactose binding"/>
    <property type="evidence" value="ECO:0007669"/>
    <property type="project" value="TreeGrafter"/>
</dbReference>
<dbReference type="PRINTS" id="PR00174">
    <property type="entry name" value="LACYSMPORT"/>
</dbReference>
<feature type="transmembrane region" description="Helical" evidence="8">
    <location>
        <begin position="48"/>
        <end position="67"/>
    </location>
</feature>
<dbReference type="RefSeq" id="WP_123652007.1">
    <property type="nucleotide sequence ID" value="NZ_RHFN01000020.1"/>
</dbReference>
<dbReference type="NCBIfam" id="NF007077">
    <property type="entry name" value="PRK09528.1"/>
    <property type="match status" value="1"/>
</dbReference>
<dbReference type="PANTHER" id="PTHR23522:SF10">
    <property type="entry name" value="3-PHENYLPROPIONIC ACID TRANSPORTER-RELATED"/>
    <property type="match status" value="1"/>
</dbReference>
<organism evidence="10 11">
    <name type="scientific">Kluyvera ascorbata</name>
    <dbReference type="NCBI Taxonomy" id="51288"/>
    <lineage>
        <taxon>Bacteria</taxon>
        <taxon>Pseudomonadati</taxon>
        <taxon>Pseudomonadota</taxon>
        <taxon>Gammaproteobacteria</taxon>
        <taxon>Enterobacterales</taxon>
        <taxon>Enterobacteriaceae</taxon>
        <taxon>Kluyvera</taxon>
    </lineage>
</organism>